<evidence type="ECO:0000256" key="4">
    <source>
        <dbReference type="ARBA" id="ARBA00023002"/>
    </source>
</evidence>
<evidence type="ECO:0000256" key="5">
    <source>
        <dbReference type="ARBA" id="ARBA00023004"/>
    </source>
</evidence>
<dbReference type="OrthoDB" id="9777362at2"/>
<dbReference type="Gene3D" id="3.40.1010.20">
    <property type="entry name" value="4-hydroxy-3-methylbut-2-enyl diphosphate reductase, catalytic domain"/>
    <property type="match status" value="2"/>
</dbReference>
<keyword evidence="5" id="KW-0408">Iron</keyword>
<name>A0A259U1M4_9BACT</name>
<evidence type="ECO:0000256" key="3">
    <source>
        <dbReference type="ARBA" id="ARBA00022723"/>
    </source>
</evidence>
<keyword evidence="3" id="KW-0479">Metal-binding</keyword>
<evidence type="ECO:0000313" key="10">
    <source>
        <dbReference type="Proteomes" id="UP000216446"/>
    </source>
</evidence>
<proteinExistence type="predicted"/>
<evidence type="ECO:0000256" key="8">
    <source>
        <dbReference type="ARBA" id="ARBA00046314"/>
    </source>
</evidence>
<evidence type="ECO:0000313" key="9">
    <source>
        <dbReference type="EMBL" id="OZC03871.1"/>
    </source>
</evidence>
<dbReference type="NCBIfam" id="TIGR00216">
    <property type="entry name" value="ispH_lytB"/>
    <property type="match status" value="1"/>
</dbReference>
<keyword evidence="2" id="KW-0004">4Fe-4S</keyword>
<comment type="caution">
    <text evidence="9">The sequence shown here is derived from an EMBL/GenBank/DDBJ whole genome shotgun (WGS) entry which is preliminary data.</text>
</comment>
<evidence type="ECO:0000256" key="1">
    <source>
        <dbReference type="ARBA" id="ARBA00001966"/>
    </source>
</evidence>
<dbReference type="NCBIfam" id="NF009911">
    <property type="entry name" value="PRK13371.1"/>
    <property type="match status" value="1"/>
</dbReference>
<evidence type="ECO:0000256" key="7">
    <source>
        <dbReference type="ARBA" id="ARBA00046313"/>
    </source>
</evidence>
<accession>A0A259U1M4</accession>
<dbReference type="GO" id="GO:0050992">
    <property type="term" value="P:dimethylallyl diphosphate biosynthetic process"/>
    <property type="evidence" value="ECO:0007669"/>
    <property type="project" value="InterPro"/>
</dbReference>
<dbReference type="GO" id="GO:0051745">
    <property type="term" value="F:4-hydroxy-3-methylbut-2-enyl diphosphate reductase activity"/>
    <property type="evidence" value="ECO:0007669"/>
    <property type="project" value="InterPro"/>
</dbReference>
<dbReference type="FunCoup" id="A0A259U1M4">
    <property type="interactions" value="418"/>
</dbReference>
<keyword evidence="10" id="KW-1185">Reference proteome</keyword>
<gene>
    <name evidence="9" type="ORF">BSZ36_13275</name>
</gene>
<dbReference type="CDD" id="cd13944">
    <property type="entry name" value="lytB_ispH"/>
    <property type="match status" value="1"/>
</dbReference>
<dbReference type="GO" id="GO:0019288">
    <property type="term" value="P:isopentenyl diphosphate biosynthetic process, methylerythritol 4-phosphate pathway"/>
    <property type="evidence" value="ECO:0007669"/>
    <property type="project" value="InterPro"/>
</dbReference>
<dbReference type="Pfam" id="PF02401">
    <property type="entry name" value="LYTB"/>
    <property type="match status" value="1"/>
</dbReference>
<comment type="pathway">
    <text evidence="8">Isoprenoid biosynthesis; dimethylallyl diphosphate biosynthesis; dimethylallyl diphosphate from (2E)-4-hydroxy-3-methylbutenyl diphosphate: step 1/1.</text>
</comment>
<dbReference type="RefSeq" id="WP_094549719.1">
    <property type="nucleotide sequence ID" value="NZ_MQWB01000001.1"/>
</dbReference>
<dbReference type="PANTHER" id="PTHR31619:SF5">
    <property type="entry name" value="4-HYDROXY-3-METHYLBUT-2-ENYL DIPHOSPHATE REDUCTASE, CHLOROPLASTIC"/>
    <property type="match status" value="1"/>
</dbReference>
<comment type="pathway">
    <text evidence="7">Isoprenoid biosynthesis; isopentenyl diphosphate biosynthesis via DXP pathway; isopentenyl diphosphate from 1-deoxy-D-xylulose 5-phosphate: step 6/6.</text>
</comment>
<evidence type="ECO:0000256" key="2">
    <source>
        <dbReference type="ARBA" id="ARBA00022485"/>
    </source>
</evidence>
<dbReference type="Gene3D" id="3.40.50.11270">
    <property type="match status" value="1"/>
</dbReference>
<dbReference type="PANTHER" id="PTHR31619">
    <property type="entry name" value="4-HYDROXY-3-METHYLBUT-2-ENYL DIPHOSPHATE REDUCTASE, CHLOROPLASTIC"/>
    <property type="match status" value="1"/>
</dbReference>
<comment type="cofactor">
    <cofactor evidence="1">
        <name>[4Fe-4S] cluster</name>
        <dbReference type="ChEBI" id="CHEBI:49883"/>
    </cofactor>
</comment>
<keyword evidence="4" id="KW-0560">Oxidoreductase</keyword>
<dbReference type="AlphaFoldDB" id="A0A259U1M4"/>
<dbReference type="Proteomes" id="UP000216446">
    <property type="component" value="Unassembled WGS sequence"/>
</dbReference>
<organism evidence="9 10">
    <name type="scientific">Rubricoccus marinus</name>
    <dbReference type="NCBI Taxonomy" id="716817"/>
    <lineage>
        <taxon>Bacteria</taxon>
        <taxon>Pseudomonadati</taxon>
        <taxon>Rhodothermota</taxon>
        <taxon>Rhodothermia</taxon>
        <taxon>Rhodothermales</taxon>
        <taxon>Rubricoccaceae</taxon>
        <taxon>Rubricoccus</taxon>
    </lineage>
</organism>
<dbReference type="InParanoid" id="A0A259U1M4"/>
<sequence length="417" mass="45825">MARQFDVPDFYRSPVVSRVKAARRDADPRKKDLSPSVLDFGPLRVKLARHFGFCFGVENAIEIAYRALDENPEMASGGRIFLLSEMIHNSHVNEDLVARGIRFLRTTTGEQLIPYDDLRPGDIVIIPAFGAPPEIVEDLRARGIEPKTYDTTCPFVVRVWKKSAHIGAKGYTVVVHGKRNHEETRATFGHAKESAPVVVVRDMEETEALAAVIEGREGVDFFWSRFEGRTSDGFDPARDLARLGVVNQTTMLATETAAIAERVREAVVTRDGDAGAFADTSDTLCYATKENQDATLALIEAGADLALVVGGYNSSNTSHLVELCEDAGLPTYFISDADDMVSPREIRHFDWRVKEPRVSPNWLPPEASGGGPLGVILTAGASCPDALLDEVIRRLLLWFPDARSVDEAVEPFAEEAA</sequence>
<reference evidence="9 10" key="1">
    <citation type="submission" date="2016-11" db="EMBL/GenBank/DDBJ databases">
        <title>Study of marine rhodopsin-containing bacteria.</title>
        <authorList>
            <person name="Yoshizawa S."/>
            <person name="Kumagai Y."/>
            <person name="Kogure K."/>
        </authorList>
    </citation>
    <scope>NUCLEOTIDE SEQUENCE [LARGE SCALE GENOMIC DNA]</scope>
    <source>
        <strain evidence="9 10">SG-29</strain>
    </source>
</reference>
<dbReference type="InterPro" id="IPR003451">
    <property type="entry name" value="LytB/IspH"/>
</dbReference>
<dbReference type="GO" id="GO:0046872">
    <property type="term" value="F:metal ion binding"/>
    <property type="evidence" value="ECO:0007669"/>
    <property type="project" value="UniProtKB-KW"/>
</dbReference>
<keyword evidence="6" id="KW-0411">Iron-sulfur</keyword>
<evidence type="ECO:0000256" key="6">
    <source>
        <dbReference type="ARBA" id="ARBA00023014"/>
    </source>
</evidence>
<dbReference type="GO" id="GO:0051539">
    <property type="term" value="F:4 iron, 4 sulfur cluster binding"/>
    <property type="evidence" value="ECO:0007669"/>
    <property type="project" value="UniProtKB-KW"/>
</dbReference>
<dbReference type="EMBL" id="MQWB01000001">
    <property type="protein sequence ID" value="OZC03871.1"/>
    <property type="molecule type" value="Genomic_DNA"/>
</dbReference>
<protein>
    <submittedName>
        <fullName evidence="9">4-hydroxy-3-methylbut-2-enyl diphosphate reductase</fullName>
    </submittedName>
</protein>